<dbReference type="AlphaFoldDB" id="A0A5M6IVZ8"/>
<protein>
    <recommendedName>
        <fullName evidence="3">Flagellar biosynthesis regulator FlaF</fullName>
    </recommendedName>
</protein>
<gene>
    <name evidence="1" type="ORF">F1189_09820</name>
</gene>
<dbReference type="RefSeq" id="WP_150040561.1">
    <property type="nucleotide sequence ID" value="NZ_OW485601.1"/>
</dbReference>
<sequence length="134" mass="14645">MQRSLSYFRTPQLGGASPQETEILAFGLCNDRLGKAATARERIEALHKTHQLWSLLVTDLQSEGNRLPDVLKRQLIALGFWAMAYSTRAMTAAMSLQPLIDVHQNIIDGLRAQTPSASPLPLPKAPQALAALSV</sequence>
<dbReference type="EMBL" id="VWPK01000012">
    <property type="protein sequence ID" value="KAA5612462.1"/>
    <property type="molecule type" value="Genomic_DNA"/>
</dbReference>
<dbReference type="OrthoDB" id="9808944at2"/>
<evidence type="ECO:0008006" key="3">
    <source>
        <dbReference type="Google" id="ProtNLM"/>
    </source>
</evidence>
<dbReference type="GO" id="GO:0044781">
    <property type="term" value="P:bacterial-type flagellum organization"/>
    <property type="evidence" value="ECO:0007669"/>
    <property type="project" value="InterPro"/>
</dbReference>
<evidence type="ECO:0000313" key="2">
    <source>
        <dbReference type="Proteomes" id="UP000325255"/>
    </source>
</evidence>
<name>A0A5M6IVZ8_9PROT</name>
<dbReference type="Pfam" id="PF07309">
    <property type="entry name" value="FlaF"/>
    <property type="match status" value="1"/>
</dbReference>
<reference evidence="1 2" key="1">
    <citation type="submission" date="2019-09" db="EMBL/GenBank/DDBJ databases">
        <title>Genome sequence of Rhodovastum atsumiense, a diverse member of the Acetobacteraceae family of non-sulfur purple photosynthetic bacteria.</title>
        <authorList>
            <person name="Meyer T."/>
            <person name="Kyndt J."/>
        </authorList>
    </citation>
    <scope>NUCLEOTIDE SEQUENCE [LARGE SCALE GENOMIC DNA]</scope>
    <source>
        <strain evidence="1 2">DSM 21279</strain>
    </source>
</reference>
<dbReference type="Proteomes" id="UP000325255">
    <property type="component" value="Unassembled WGS sequence"/>
</dbReference>
<dbReference type="InterPro" id="IPR010845">
    <property type="entry name" value="FlaF"/>
</dbReference>
<comment type="caution">
    <text evidence="1">The sequence shown here is derived from an EMBL/GenBank/DDBJ whole genome shotgun (WGS) entry which is preliminary data.</text>
</comment>
<keyword evidence="2" id="KW-1185">Reference proteome</keyword>
<evidence type="ECO:0000313" key="1">
    <source>
        <dbReference type="EMBL" id="KAA5612462.1"/>
    </source>
</evidence>
<proteinExistence type="predicted"/>
<accession>A0A5M6IVZ8</accession>
<organism evidence="1 2">
    <name type="scientific">Rhodovastum atsumiense</name>
    <dbReference type="NCBI Taxonomy" id="504468"/>
    <lineage>
        <taxon>Bacteria</taxon>
        <taxon>Pseudomonadati</taxon>
        <taxon>Pseudomonadota</taxon>
        <taxon>Alphaproteobacteria</taxon>
        <taxon>Acetobacterales</taxon>
        <taxon>Acetobacteraceae</taxon>
        <taxon>Rhodovastum</taxon>
    </lineage>
</organism>